<gene>
    <name evidence="2" type="ORF">MARPO_0095s0016</name>
</gene>
<dbReference type="PANTHER" id="PTHR36770:SF1">
    <property type="entry name" value="PHOTOSYSTEM I ASSEMBLY FACTOR PSA3, CHLOROPLASTIC"/>
    <property type="match status" value="1"/>
</dbReference>
<dbReference type="Proteomes" id="UP000244005">
    <property type="component" value="Unassembled WGS sequence"/>
</dbReference>
<evidence type="ECO:0000313" key="2">
    <source>
        <dbReference type="EMBL" id="PTQ32752.1"/>
    </source>
</evidence>
<evidence type="ECO:0000256" key="1">
    <source>
        <dbReference type="SAM" id="MobiDB-lite"/>
    </source>
</evidence>
<protein>
    <submittedName>
        <fullName evidence="2">Uncharacterized protein</fullName>
    </submittedName>
</protein>
<dbReference type="Gramene" id="Mp5g09440.1">
    <property type="protein sequence ID" value="Mp5g09440.1.cds"/>
    <property type="gene ID" value="Mp5g09440"/>
</dbReference>
<feature type="region of interest" description="Disordered" evidence="1">
    <location>
        <begin position="281"/>
        <end position="325"/>
    </location>
</feature>
<dbReference type="InterPro" id="IPR037736">
    <property type="entry name" value="PSA3"/>
</dbReference>
<feature type="compositionally biased region" description="Polar residues" evidence="1">
    <location>
        <begin position="282"/>
        <end position="296"/>
    </location>
</feature>
<dbReference type="EMBL" id="KZ772767">
    <property type="protein sequence ID" value="PTQ32752.1"/>
    <property type="molecule type" value="Genomic_DNA"/>
</dbReference>
<sequence length="325" mass="35535">MTMPLCSGSVARTGAQAPPCVLHIALASPVSSASSAGLRSSLWGSASSVQLSSKDGRVSLLLHASELSKNLERTWGRRMIGGIARSYMENKNPVFQFLNKLQGSLPLVSLVARILNPEGGVGNDRIRLEEFCTRVERRSTREAARAFYEFSDRHGKVAKPQFVLIWCWAAALGAGLLRSDDLIMGASRLRVSYDIQYEVENFEVLMEEALKKRDKSGSPVPDVPIELRAEKALESILQCCTGRLDIEEEDAPLLATILTTVFPTADVGQIDLAIQSRMFDPNNVSSNSRTASLSDENASDKSSEQESELGEEQTLGQPETLFSEL</sequence>
<dbReference type="OrthoDB" id="2013100at2759"/>
<organism evidence="2 3">
    <name type="scientific">Marchantia polymorpha</name>
    <name type="common">Common liverwort</name>
    <name type="synonym">Marchantia aquatica</name>
    <dbReference type="NCBI Taxonomy" id="3197"/>
    <lineage>
        <taxon>Eukaryota</taxon>
        <taxon>Viridiplantae</taxon>
        <taxon>Streptophyta</taxon>
        <taxon>Embryophyta</taxon>
        <taxon>Marchantiophyta</taxon>
        <taxon>Marchantiopsida</taxon>
        <taxon>Marchantiidae</taxon>
        <taxon>Marchantiales</taxon>
        <taxon>Marchantiaceae</taxon>
        <taxon>Marchantia</taxon>
    </lineage>
</organism>
<name>A0A2R6WFW9_MARPO</name>
<dbReference type="AlphaFoldDB" id="A0A2R6WFW9"/>
<keyword evidence="3" id="KW-1185">Reference proteome</keyword>
<dbReference type="OMA" id="KSDDIMM"/>
<evidence type="ECO:0000313" key="3">
    <source>
        <dbReference type="Proteomes" id="UP000244005"/>
    </source>
</evidence>
<dbReference type="PANTHER" id="PTHR36770">
    <property type="entry name" value="PHOTOSYSTEM I ASSEMBLY FACTOR PSA3, CHLOROPLASTIC"/>
    <property type="match status" value="1"/>
</dbReference>
<dbReference type="GO" id="GO:0048564">
    <property type="term" value="P:photosystem I assembly"/>
    <property type="evidence" value="ECO:0007669"/>
    <property type="project" value="InterPro"/>
</dbReference>
<proteinExistence type="predicted"/>
<accession>A0A2R6WFW9</accession>
<reference evidence="3" key="1">
    <citation type="journal article" date="2017" name="Cell">
        <title>Insights into land plant evolution garnered from the Marchantia polymorpha genome.</title>
        <authorList>
            <person name="Bowman J.L."/>
            <person name="Kohchi T."/>
            <person name="Yamato K.T."/>
            <person name="Jenkins J."/>
            <person name="Shu S."/>
            <person name="Ishizaki K."/>
            <person name="Yamaoka S."/>
            <person name="Nishihama R."/>
            <person name="Nakamura Y."/>
            <person name="Berger F."/>
            <person name="Adam C."/>
            <person name="Aki S.S."/>
            <person name="Althoff F."/>
            <person name="Araki T."/>
            <person name="Arteaga-Vazquez M.A."/>
            <person name="Balasubrmanian S."/>
            <person name="Barry K."/>
            <person name="Bauer D."/>
            <person name="Boehm C.R."/>
            <person name="Briginshaw L."/>
            <person name="Caballero-Perez J."/>
            <person name="Catarino B."/>
            <person name="Chen F."/>
            <person name="Chiyoda S."/>
            <person name="Chovatia M."/>
            <person name="Davies K.M."/>
            <person name="Delmans M."/>
            <person name="Demura T."/>
            <person name="Dierschke T."/>
            <person name="Dolan L."/>
            <person name="Dorantes-Acosta A.E."/>
            <person name="Eklund D.M."/>
            <person name="Florent S.N."/>
            <person name="Flores-Sandoval E."/>
            <person name="Fujiyama A."/>
            <person name="Fukuzawa H."/>
            <person name="Galik B."/>
            <person name="Grimanelli D."/>
            <person name="Grimwood J."/>
            <person name="Grossniklaus U."/>
            <person name="Hamada T."/>
            <person name="Haseloff J."/>
            <person name="Hetherington A.J."/>
            <person name="Higo A."/>
            <person name="Hirakawa Y."/>
            <person name="Hundley H.N."/>
            <person name="Ikeda Y."/>
            <person name="Inoue K."/>
            <person name="Inoue S.I."/>
            <person name="Ishida S."/>
            <person name="Jia Q."/>
            <person name="Kakita M."/>
            <person name="Kanazawa T."/>
            <person name="Kawai Y."/>
            <person name="Kawashima T."/>
            <person name="Kennedy M."/>
            <person name="Kinose K."/>
            <person name="Kinoshita T."/>
            <person name="Kohara Y."/>
            <person name="Koide E."/>
            <person name="Komatsu K."/>
            <person name="Kopischke S."/>
            <person name="Kubo M."/>
            <person name="Kyozuka J."/>
            <person name="Lagercrantz U."/>
            <person name="Lin S.S."/>
            <person name="Lindquist E."/>
            <person name="Lipzen A.M."/>
            <person name="Lu C.W."/>
            <person name="De Luna E."/>
            <person name="Martienssen R.A."/>
            <person name="Minamino N."/>
            <person name="Mizutani M."/>
            <person name="Mizutani M."/>
            <person name="Mochizuki N."/>
            <person name="Monte I."/>
            <person name="Mosher R."/>
            <person name="Nagasaki H."/>
            <person name="Nakagami H."/>
            <person name="Naramoto S."/>
            <person name="Nishitani K."/>
            <person name="Ohtani M."/>
            <person name="Okamoto T."/>
            <person name="Okumura M."/>
            <person name="Phillips J."/>
            <person name="Pollak B."/>
            <person name="Reinders A."/>
            <person name="Rovekamp M."/>
            <person name="Sano R."/>
            <person name="Sawa S."/>
            <person name="Schmid M.W."/>
            <person name="Shirakawa M."/>
            <person name="Solano R."/>
            <person name="Spunde A."/>
            <person name="Suetsugu N."/>
            <person name="Sugano S."/>
            <person name="Sugiyama A."/>
            <person name="Sun R."/>
            <person name="Suzuki Y."/>
            <person name="Takenaka M."/>
            <person name="Takezawa D."/>
            <person name="Tomogane H."/>
            <person name="Tsuzuki M."/>
            <person name="Ueda T."/>
            <person name="Umeda M."/>
            <person name="Ward J.M."/>
            <person name="Watanabe Y."/>
            <person name="Yazaki K."/>
            <person name="Yokoyama R."/>
            <person name="Yoshitake Y."/>
            <person name="Yotsui I."/>
            <person name="Zachgo S."/>
            <person name="Schmutz J."/>
        </authorList>
    </citation>
    <scope>NUCLEOTIDE SEQUENCE [LARGE SCALE GENOMIC DNA]</scope>
    <source>
        <strain evidence="3">Tak-1</strain>
    </source>
</reference>